<accession>A0A9P0KI54</accession>
<proteinExistence type="predicted"/>
<evidence type="ECO:0000313" key="2">
    <source>
        <dbReference type="EMBL" id="CAH1974595.1"/>
    </source>
</evidence>
<reference evidence="2" key="1">
    <citation type="submission" date="2022-03" db="EMBL/GenBank/DDBJ databases">
        <authorList>
            <person name="Sayadi A."/>
        </authorList>
    </citation>
    <scope>NUCLEOTIDE SEQUENCE</scope>
</reference>
<feature type="compositionally biased region" description="Basic and acidic residues" evidence="1">
    <location>
        <begin position="30"/>
        <end position="40"/>
    </location>
</feature>
<comment type="caution">
    <text evidence="2">The sequence shown here is derived from an EMBL/GenBank/DDBJ whole genome shotgun (WGS) entry which is preliminary data.</text>
</comment>
<dbReference type="EMBL" id="CAKOFQ010006827">
    <property type="protein sequence ID" value="CAH1974595.1"/>
    <property type="molecule type" value="Genomic_DNA"/>
</dbReference>
<evidence type="ECO:0000256" key="1">
    <source>
        <dbReference type="SAM" id="MobiDB-lite"/>
    </source>
</evidence>
<dbReference type="Proteomes" id="UP001152888">
    <property type="component" value="Unassembled WGS sequence"/>
</dbReference>
<gene>
    <name evidence="2" type="ORF">ACAOBT_LOCUS11192</name>
</gene>
<protein>
    <submittedName>
        <fullName evidence="2">Uncharacterized protein</fullName>
    </submittedName>
</protein>
<sequence>MLQMEQMEKIWREKINEFMNRTRTKLPKWFGERPGKKPGDPETPEGEEEGKQAADEDEEIKEPVIEPEPEDEEEEEEVEVDEEEEEEDDEEEEEE</sequence>
<dbReference type="AlphaFoldDB" id="A0A9P0KI54"/>
<evidence type="ECO:0000313" key="3">
    <source>
        <dbReference type="Proteomes" id="UP001152888"/>
    </source>
</evidence>
<name>A0A9P0KI54_ACAOB</name>
<organism evidence="2 3">
    <name type="scientific">Acanthoscelides obtectus</name>
    <name type="common">Bean weevil</name>
    <name type="synonym">Bruchus obtectus</name>
    <dbReference type="NCBI Taxonomy" id="200917"/>
    <lineage>
        <taxon>Eukaryota</taxon>
        <taxon>Metazoa</taxon>
        <taxon>Ecdysozoa</taxon>
        <taxon>Arthropoda</taxon>
        <taxon>Hexapoda</taxon>
        <taxon>Insecta</taxon>
        <taxon>Pterygota</taxon>
        <taxon>Neoptera</taxon>
        <taxon>Endopterygota</taxon>
        <taxon>Coleoptera</taxon>
        <taxon>Polyphaga</taxon>
        <taxon>Cucujiformia</taxon>
        <taxon>Chrysomeloidea</taxon>
        <taxon>Chrysomelidae</taxon>
        <taxon>Bruchinae</taxon>
        <taxon>Bruchini</taxon>
        <taxon>Acanthoscelides</taxon>
    </lineage>
</organism>
<keyword evidence="3" id="KW-1185">Reference proteome</keyword>
<feature type="region of interest" description="Disordered" evidence="1">
    <location>
        <begin position="22"/>
        <end position="95"/>
    </location>
</feature>
<feature type="compositionally biased region" description="Acidic residues" evidence="1">
    <location>
        <begin position="55"/>
        <end position="95"/>
    </location>
</feature>